<dbReference type="KEGG" id="salx:SALLE_v1c01360"/>
<keyword evidence="6" id="KW-1185">Reference proteome</keyword>
<dbReference type="Gene3D" id="1.10.10.10">
    <property type="entry name" value="Winged helix-like DNA-binding domain superfamily/Winged helix DNA-binding domain"/>
    <property type="match status" value="1"/>
</dbReference>
<evidence type="ECO:0000313" key="4">
    <source>
        <dbReference type="EMBL" id="AXK50822.1"/>
    </source>
</evidence>
<dbReference type="EMBL" id="CP031376">
    <property type="protein sequence ID" value="AXK51610.1"/>
    <property type="molecule type" value="Genomic_DNA"/>
</dbReference>
<dbReference type="InterPro" id="IPR036388">
    <property type="entry name" value="WH-like_DNA-bd_sf"/>
</dbReference>
<keyword evidence="1" id="KW-0175">Coiled coil</keyword>
<dbReference type="Proteomes" id="UP000254792">
    <property type="component" value="Chromosome"/>
</dbReference>
<evidence type="ECO:0000313" key="5">
    <source>
        <dbReference type="EMBL" id="AXK51610.1"/>
    </source>
</evidence>
<dbReference type="Pfam" id="PF13518">
    <property type="entry name" value="HTH_28"/>
    <property type="match status" value="1"/>
</dbReference>
<dbReference type="InterPro" id="IPR009057">
    <property type="entry name" value="Homeodomain-like_sf"/>
</dbReference>
<feature type="domain" description="Insertion element IS150 protein InsJ-like helix-turn-helix" evidence="2">
    <location>
        <begin position="17"/>
        <end position="67"/>
    </location>
</feature>
<reference evidence="4 6" key="1">
    <citation type="submission" date="2018-07" db="EMBL/GenBank/DDBJ databases">
        <title>Complete genome sequence of Spiroplasma alleghenense PLHS-1 (ATCC 51752).</title>
        <authorList>
            <person name="Chou L."/>
            <person name="Lee T.-Y."/>
            <person name="Tsai Y.-M."/>
            <person name="Kuo C.-H."/>
        </authorList>
    </citation>
    <scope>NUCLEOTIDE SEQUENCE [LARGE SCALE GENOMIC DNA]</scope>
    <source>
        <strain evidence="4 6">PLHS-1</strain>
    </source>
</reference>
<evidence type="ECO:0000313" key="6">
    <source>
        <dbReference type="Proteomes" id="UP000254792"/>
    </source>
</evidence>
<proteinExistence type="predicted"/>
<name>A0A345Z2J3_9MOLU</name>
<protein>
    <recommendedName>
        <fullName evidence="2">Insertion element IS150 protein InsJ-like helix-turn-helix domain-containing protein</fullName>
    </recommendedName>
</protein>
<dbReference type="SUPFAM" id="SSF46689">
    <property type="entry name" value="Homeodomain-like"/>
    <property type="match status" value="1"/>
</dbReference>
<evidence type="ECO:0000256" key="1">
    <source>
        <dbReference type="SAM" id="Coils"/>
    </source>
</evidence>
<dbReference type="EMBL" id="CP031376">
    <property type="protein sequence ID" value="AXK50812.1"/>
    <property type="molecule type" value="Genomic_DNA"/>
</dbReference>
<gene>
    <name evidence="3" type="ORF">SALLE_v1c01360</name>
    <name evidence="4" type="ORF">SALLE_v1c01460</name>
    <name evidence="5" type="ORF">SALLE_v1c09400</name>
</gene>
<dbReference type="KEGG" id="salx:SALLE_v1c01460"/>
<dbReference type="AlphaFoldDB" id="A0A345Z2J3"/>
<evidence type="ECO:0000313" key="3">
    <source>
        <dbReference type="EMBL" id="AXK50812.1"/>
    </source>
</evidence>
<evidence type="ECO:0000259" key="2">
    <source>
        <dbReference type="Pfam" id="PF13518"/>
    </source>
</evidence>
<accession>A0A345Z2J3</accession>
<sequence>MANLKGNKSHMTSFDKKLEIAHDWLQNQQSWKKLAAKYNVSYSAARKWALGYEQFGEEYLKRISSRKGQTAGISRIGAPSKRDKLSYELHRLKKKNKELEMENEFLKKFNQYLEDLEKNNK</sequence>
<feature type="coiled-coil region" evidence="1">
    <location>
        <begin position="82"/>
        <end position="109"/>
    </location>
</feature>
<dbReference type="KEGG" id="salx:SALLE_v1c09400"/>
<organism evidence="4 6">
    <name type="scientific">Spiroplasma alleghenense</name>
    <dbReference type="NCBI Taxonomy" id="216931"/>
    <lineage>
        <taxon>Bacteria</taxon>
        <taxon>Bacillati</taxon>
        <taxon>Mycoplasmatota</taxon>
        <taxon>Mollicutes</taxon>
        <taxon>Entomoplasmatales</taxon>
        <taxon>Spiroplasmataceae</taxon>
        <taxon>Spiroplasma</taxon>
    </lineage>
</organism>
<dbReference type="RefSeq" id="WP_115557738.1">
    <property type="nucleotide sequence ID" value="NZ_CP031376.1"/>
</dbReference>
<dbReference type="EMBL" id="CP031376">
    <property type="protein sequence ID" value="AXK50822.1"/>
    <property type="molecule type" value="Genomic_DNA"/>
</dbReference>
<dbReference type="InterPro" id="IPR055247">
    <property type="entry name" value="InsJ-like_HTH"/>
</dbReference>